<proteinExistence type="predicted"/>
<keyword evidence="2" id="KW-1185">Reference proteome</keyword>
<dbReference type="EMBL" id="BFBR01000003">
    <property type="protein sequence ID" value="GBF57724.1"/>
    <property type="molecule type" value="Genomic_DNA"/>
</dbReference>
<evidence type="ECO:0000313" key="1">
    <source>
        <dbReference type="EMBL" id="GBF57724.1"/>
    </source>
</evidence>
<dbReference type="AlphaFoldDB" id="A0A2P2E9L2"/>
<accession>A0A2P2E9L2</accession>
<dbReference type="Pfam" id="PF09694">
    <property type="entry name" value="Gcw_chp"/>
    <property type="match status" value="1"/>
</dbReference>
<dbReference type="OrthoDB" id="9793561at2"/>
<dbReference type="InterPro" id="IPR010239">
    <property type="entry name" value="CHP02001"/>
</dbReference>
<dbReference type="NCBIfam" id="TIGR02001">
    <property type="entry name" value="gcw_chp"/>
    <property type="match status" value="1"/>
</dbReference>
<reference evidence="1 2" key="1">
    <citation type="journal article" date="2018" name="Genome Announc.">
        <title>Draft Genome Sequence of "Candidatus Phycosocius bacilliformis," an Alphaproteobacterial Ectosymbiont of the Hydrocarbon-Producing Green Alga Botryococcus braunii.</title>
        <authorList>
            <person name="Tanabe Y."/>
            <person name="Yamaguchi H."/>
            <person name="Watanabe M.M."/>
        </authorList>
    </citation>
    <scope>NUCLEOTIDE SEQUENCE [LARGE SCALE GENOMIC DNA]</scope>
    <source>
        <strain evidence="1 2">BOTRYCO-2</strain>
    </source>
</reference>
<dbReference type="RefSeq" id="WP_108984588.1">
    <property type="nucleotide sequence ID" value="NZ_BFBR01000003.1"/>
</dbReference>
<protein>
    <recommendedName>
        <fullName evidence="3">Porin domain-containing protein</fullName>
    </recommendedName>
</protein>
<evidence type="ECO:0000313" key="2">
    <source>
        <dbReference type="Proteomes" id="UP000245086"/>
    </source>
</evidence>
<comment type="caution">
    <text evidence="1">The sequence shown here is derived from an EMBL/GenBank/DDBJ whole genome shotgun (WGS) entry which is preliminary data.</text>
</comment>
<organism evidence="1 2">
    <name type="scientific">Candidatus Phycosocius bacilliformis</name>
    <dbReference type="NCBI Taxonomy" id="1445552"/>
    <lineage>
        <taxon>Bacteria</taxon>
        <taxon>Pseudomonadati</taxon>
        <taxon>Pseudomonadota</taxon>
        <taxon>Alphaproteobacteria</taxon>
        <taxon>Caulobacterales</taxon>
        <taxon>Caulobacterales incertae sedis</taxon>
        <taxon>Candidatus Phycosocius</taxon>
    </lineage>
</organism>
<dbReference type="Proteomes" id="UP000245086">
    <property type="component" value="Unassembled WGS sequence"/>
</dbReference>
<sequence>MNVGVASSYQFRGINQNADDTGQVFGGVDLSAGSFYVGTWLSNVDFGGKANLEVDLYAGYKPQVGPVTLDIGVLAYTYPQQSDLLIYEGKFAGTVATESGISLTGSIFYSPEAGKNGPSYWYYEAAVSAPIPGAKVGPFSLSANASVGSQDYESGATPVDYTNWKVGLTAATENGWAVDVFYTDTDVDNDKLYEGKGVVQLKRTF</sequence>
<gene>
    <name evidence="1" type="ORF">PbB2_01393</name>
</gene>
<evidence type="ECO:0008006" key="3">
    <source>
        <dbReference type="Google" id="ProtNLM"/>
    </source>
</evidence>
<name>A0A2P2E9L2_9PROT</name>